<feature type="region of interest" description="Disordered" evidence="1">
    <location>
        <begin position="24"/>
        <end position="52"/>
    </location>
</feature>
<feature type="compositionally biased region" description="Low complexity" evidence="1">
    <location>
        <begin position="26"/>
        <end position="43"/>
    </location>
</feature>
<evidence type="ECO:0000256" key="1">
    <source>
        <dbReference type="SAM" id="MobiDB-lite"/>
    </source>
</evidence>
<feature type="compositionally biased region" description="Basic and acidic residues" evidence="1">
    <location>
        <begin position="67"/>
        <end position="87"/>
    </location>
</feature>
<organism evidence="2 3">
    <name type="scientific">Candidatus Sulfuritelmatomonas gaucii</name>
    <dbReference type="NCBI Taxonomy" id="2043161"/>
    <lineage>
        <taxon>Bacteria</taxon>
        <taxon>Pseudomonadati</taxon>
        <taxon>Acidobacteriota</taxon>
        <taxon>Terriglobia</taxon>
        <taxon>Terriglobales</taxon>
        <taxon>Acidobacteriaceae</taxon>
        <taxon>Candidatus Sulfuritelmatomonas</taxon>
    </lineage>
</organism>
<name>A0A2N9L378_9BACT</name>
<protein>
    <submittedName>
        <fullName evidence="2">Uncharacterized protein</fullName>
    </submittedName>
</protein>
<feature type="region of interest" description="Disordered" evidence="1">
    <location>
        <begin position="230"/>
        <end position="249"/>
    </location>
</feature>
<accession>A0A2N9L378</accession>
<evidence type="ECO:0000313" key="2">
    <source>
        <dbReference type="EMBL" id="SPE17738.1"/>
    </source>
</evidence>
<sequence>MTLHRFAVMTLVLFLGPSISDHARAYGQPQGPPQTGYYGQQSGNWDAPPREFNDIQRQGFRDGIEGARKDIQNHRRPDPNNRDEYRHPNVPPPVRDAYREGFRRGYDRGIQNLMGGPPMQPAPAPTPVQPAPPPERGAWGVAGGPDNEVMLHGFQDGMVGALRDLQNHRTPDPNNRDEYRRPNVPYEMQGAYRDGFRDGYARGNAMLTGGFGRGDDFMRGAFEDGVAGALNDFSNNRRPDPNNRDEFRHPHVSYDRVDAYRDAFSRGYNRAMSELTGYSGRR</sequence>
<proteinExistence type="predicted"/>
<dbReference type="EMBL" id="OKRB01000013">
    <property type="protein sequence ID" value="SPE17738.1"/>
    <property type="molecule type" value="Genomic_DNA"/>
</dbReference>
<reference evidence="3" key="1">
    <citation type="submission" date="2018-02" db="EMBL/GenBank/DDBJ databases">
        <authorList>
            <person name="Hausmann B."/>
        </authorList>
    </citation>
    <scope>NUCLEOTIDE SEQUENCE [LARGE SCALE GENOMIC DNA]</scope>
    <source>
        <strain evidence="3">Peat soil MAG SbA5</strain>
    </source>
</reference>
<evidence type="ECO:0000313" key="3">
    <source>
        <dbReference type="Proteomes" id="UP000239735"/>
    </source>
</evidence>
<feature type="region of interest" description="Disordered" evidence="1">
    <location>
        <begin position="67"/>
        <end position="97"/>
    </location>
</feature>
<gene>
    <name evidence="2" type="ORF">SBA5_110098</name>
</gene>
<dbReference type="AlphaFoldDB" id="A0A2N9L378"/>
<dbReference type="Proteomes" id="UP000239735">
    <property type="component" value="Unassembled WGS sequence"/>
</dbReference>
<feature type="compositionally biased region" description="Basic and acidic residues" evidence="1">
    <location>
        <begin position="235"/>
        <end position="249"/>
    </location>
</feature>